<gene>
    <name evidence="2" type="ORF">DdX_10210</name>
</gene>
<keyword evidence="3" id="KW-1185">Reference proteome</keyword>
<dbReference type="AlphaFoldDB" id="A0AAD4N0F2"/>
<feature type="region of interest" description="Disordered" evidence="1">
    <location>
        <begin position="67"/>
        <end position="96"/>
    </location>
</feature>
<sequence length="123" mass="13498">MNFSKLEPPQNDAPVSLFSQQSRQNSRQPVIFVLGLILGRARLQSSIPILISLPARVDYGPSANAQEMFNIPTKPPPSNPTELCSGRVNNPPHTTYKPDAKVVANNRRMPLHMTLLSLALSLA</sequence>
<protein>
    <submittedName>
        <fullName evidence="2">Uncharacterized protein</fullName>
    </submittedName>
</protein>
<organism evidence="2 3">
    <name type="scientific">Ditylenchus destructor</name>
    <dbReference type="NCBI Taxonomy" id="166010"/>
    <lineage>
        <taxon>Eukaryota</taxon>
        <taxon>Metazoa</taxon>
        <taxon>Ecdysozoa</taxon>
        <taxon>Nematoda</taxon>
        <taxon>Chromadorea</taxon>
        <taxon>Rhabditida</taxon>
        <taxon>Tylenchina</taxon>
        <taxon>Tylenchomorpha</taxon>
        <taxon>Sphaerularioidea</taxon>
        <taxon>Anguinidae</taxon>
        <taxon>Anguininae</taxon>
        <taxon>Ditylenchus</taxon>
    </lineage>
</organism>
<name>A0AAD4N0F2_9BILA</name>
<proteinExistence type="predicted"/>
<evidence type="ECO:0000313" key="2">
    <source>
        <dbReference type="EMBL" id="KAI1711332.1"/>
    </source>
</evidence>
<dbReference type="Proteomes" id="UP001201812">
    <property type="component" value="Unassembled WGS sequence"/>
</dbReference>
<dbReference type="EMBL" id="JAKKPZ010000022">
    <property type="protein sequence ID" value="KAI1711332.1"/>
    <property type="molecule type" value="Genomic_DNA"/>
</dbReference>
<evidence type="ECO:0000256" key="1">
    <source>
        <dbReference type="SAM" id="MobiDB-lite"/>
    </source>
</evidence>
<accession>A0AAD4N0F2</accession>
<comment type="caution">
    <text evidence="2">The sequence shown here is derived from an EMBL/GenBank/DDBJ whole genome shotgun (WGS) entry which is preliminary data.</text>
</comment>
<reference evidence="2" key="1">
    <citation type="submission" date="2022-01" db="EMBL/GenBank/DDBJ databases">
        <title>Genome Sequence Resource for Two Populations of Ditylenchus destructor, the Migratory Endoparasitic Phytonematode.</title>
        <authorList>
            <person name="Zhang H."/>
            <person name="Lin R."/>
            <person name="Xie B."/>
        </authorList>
    </citation>
    <scope>NUCLEOTIDE SEQUENCE</scope>
    <source>
        <strain evidence="2">BazhouSP</strain>
    </source>
</reference>
<feature type="region of interest" description="Disordered" evidence="1">
    <location>
        <begin position="1"/>
        <end position="25"/>
    </location>
</feature>
<evidence type="ECO:0000313" key="3">
    <source>
        <dbReference type="Proteomes" id="UP001201812"/>
    </source>
</evidence>